<dbReference type="PANTHER" id="PTHR43179:SF12">
    <property type="entry name" value="GALACTOFURANOSYLTRANSFERASE GLFT2"/>
    <property type="match status" value="1"/>
</dbReference>
<keyword evidence="5" id="KW-0472">Membrane</keyword>
<keyword evidence="5" id="KW-0812">Transmembrane</keyword>
<evidence type="ECO:0000259" key="6">
    <source>
        <dbReference type="Pfam" id="PF00535"/>
    </source>
</evidence>
<comment type="pathway">
    <text evidence="1">Cell wall biogenesis; cell wall polysaccharide biosynthesis.</text>
</comment>
<evidence type="ECO:0000256" key="2">
    <source>
        <dbReference type="ARBA" id="ARBA00006739"/>
    </source>
</evidence>
<evidence type="ECO:0000256" key="5">
    <source>
        <dbReference type="SAM" id="Phobius"/>
    </source>
</evidence>
<dbReference type="SUPFAM" id="SSF53448">
    <property type="entry name" value="Nucleotide-diphospho-sugar transferases"/>
    <property type="match status" value="1"/>
</dbReference>
<feature type="domain" description="Glycosyltransferase 2-like" evidence="6">
    <location>
        <begin position="5"/>
        <end position="174"/>
    </location>
</feature>
<proteinExistence type="inferred from homology"/>
<gene>
    <name evidence="7" type="ORF">DWY96_10165</name>
</gene>
<keyword evidence="3" id="KW-0328">Glycosyltransferase</keyword>
<dbReference type="InterPro" id="IPR029044">
    <property type="entry name" value="Nucleotide-diphossugar_trans"/>
</dbReference>
<dbReference type="PANTHER" id="PTHR43179">
    <property type="entry name" value="RHAMNOSYLTRANSFERASE WBBL"/>
    <property type="match status" value="1"/>
</dbReference>
<keyword evidence="4 7" id="KW-0808">Transferase</keyword>
<dbReference type="Proteomes" id="UP000283738">
    <property type="component" value="Unassembled WGS sequence"/>
</dbReference>
<feature type="transmembrane region" description="Helical" evidence="5">
    <location>
        <begin position="246"/>
        <end position="265"/>
    </location>
</feature>
<comment type="similarity">
    <text evidence="2">Belongs to the glycosyltransferase 2 family.</text>
</comment>
<comment type="caution">
    <text evidence="7">The sequence shown here is derived from an EMBL/GenBank/DDBJ whole genome shotgun (WGS) entry which is preliminary data.</text>
</comment>
<dbReference type="RefSeq" id="WP_118110507.1">
    <property type="nucleotide sequence ID" value="NZ_QRTF01000021.1"/>
</dbReference>
<name>A0A3R5VZ06_9FIRM</name>
<dbReference type="Gene3D" id="3.90.550.10">
    <property type="entry name" value="Spore Coat Polysaccharide Biosynthesis Protein SpsA, Chain A"/>
    <property type="match status" value="1"/>
</dbReference>
<keyword evidence="5" id="KW-1133">Transmembrane helix</keyword>
<protein>
    <submittedName>
        <fullName evidence="7">Glycosyltransferase family 2 protein</fullName>
    </submittedName>
</protein>
<evidence type="ECO:0000256" key="4">
    <source>
        <dbReference type="ARBA" id="ARBA00022679"/>
    </source>
</evidence>
<accession>A0A3R5VZ06</accession>
<dbReference type="Pfam" id="PF00535">
    <property type="entry name" value="Glycos_transf_2"/>
    <property type="match status" value="1"/>
</dbReference>
<dbReference type="GO" id="GO:0016757">
    <property type="term" value="F:glycosyltransferase activity"/>
    <property type="evidence" value="ECO:0007669"/>
    <property type="project" value="UniProtKB-KW"/>
</dbReference>
<organism evidence="7 8">
    <name type="scientific">Roseburia inulinivorans</name>
    <dbReference type="NCBI Taxonomy" id="360807"/>
    <lineage>
        <taxon>Bacteria</taxon>
        <taxon>Bacillati</taxon>
        <taxon>Bacillota</taxon>
        <taxon>Clostridia</taxon>
        <taxon>Lachnospirales</taxon>
        <taxon>Lachnospiraceae</taxon>
        <taxon>Roseburia</taxon>
    </lineage>
</organism>
<evidence type="ECO:0000313" key="8">
    <source>
        <dbReference type="Proteomes" id="UP000283738"/>
    </source>
</evidence>
<evidence type="ECO:0000313" key="7">
    <source>
        <dbReference type="EMBL" id="RGQ48151.1"/>
    </source>
</evidence>
<dbReference type="AlphaFoldDB" id="A0A3R5VZ06"/>
<reference evidence="7 8" key="1">
    <citation type="submission" date="2018-08" db="EMBL/GenBank/DDBJ databases">
        <title>A genome reference for cultivated species of the human gut microbiota.</title>
        <authorList>
            <person name="Zou Y."/>
            <person name="Xue W."/>
            <person name="Luo G."/>
        </authorList>
    </citation>
    <scope>NUCLEOTIDE SEQUENCE [LARGE SCALE GENOMIC DNA]</scope>
    <source>
        <strain evidence="7 8">AF28-15</strain>
    </source>
</reference>
<feature type="transmembrane region" description="Helical" evidence="5">
    <location>
        <begin position="297"/>
        <end position="315"/>
    </location>
</feature>
<dbReference type="CDD" id="cd04186">
    <property type="entry name" value="GT_2_like_c"/>
    <property type="match status" value="1"/>
</dbReference>
<evidence type="ECO:0000256" key="3">
    <source>
        <dbReference type="ARBA" id="ARBA00022676"/>
    </source>
</evidence>
<evidence type="ECO:0000256" key="1">
    <source>
        <dbReference type="ARBA" id="ARBA00004776"/>
    </source>
</evidence>
<dbReference type="InterPro" id="IPR001173">
    <property type="entry name" value="Glyco_trans_2-like"/>
</dbReference>
<dbReference type="EMBL" id="QRTF01000021">
    <property type="protein sequence ID" value="RGQ48151.1"/>
    <property type="molecule type" value="Genomic_DNA"/>
</dbReference>
<sequence length="318" mass="36500">MQDVTIIIPNYNGKRLLENCLKTLEKQTYKGFKVLVVDNGSKDGSVSVTSEVLDMEIVSLTENLGFCGAVNLGIQKTKTPYIILLNNDTEVDEQFVEALLNAIQRSKQIFSCGAQMIDFKNHEILDNAGDLYTALGWAVARGKGKRCADYEKAVRVFSCCAGAAIYRMDVLQRIGGLDEYHFAYLEDVDLGYRARIAGYENWYEPEARVYHVGSATTGTRYNEKKVFLAARNTIFVIYKNMPSIQIVLNSPFILLGIFVKTLFFMKKGFVHEYWRGMKEGVRDCKKCWKVRYRKQNLWNYIYIQIELWINIFRVLSGK</sequence>